<dbReference type="InterPro" id="IPR008015">
    <property type="entry name" value="PDED_dom"/>
</dbReference>
<proteinExistence type="inferred from homology"/>
<keyword evidence="4" id="KW-1185">Reference proteome</keyword>
<dbReference type="InterPro" id="IPR014756">
    <property type="entry name" value="Ig_E-set"/>
</dbReference>
<dbReference type="PANTHER" id="PTHR12976:SF0">
    <property type="entry name" value="RETINAL ROD RHODOPSIN-SENSITIVE CGMP 3',5'-CYCLIC PHOSPHODIESTERASE SUBUNIT DELTA"/>
    <property type="match status" value="1"/>
</dbReference>
<reference evidence="4" key="2">
    <citation type="submission" date="2009-11" db="EMBL/GenBank/DDBJ databases">
        <title>The Genome Sequence of Allomyces macrogynus strain ATCC 38327.</title>
        <authorList>
            <consortium name="The Broad Institute Genome Sequencing Platform"/>
            <person name="Russ C."/>
            <person name="Cuomo C."/>
            <person name="Shea T."/>
            <person name="Young S.K."/>
            <person name="Zeng Q."/>
            <person name="Koehrsen M."/>
            <person name="Haas B."/>
            <person name="Borodovsky M."/>
            <person name="Guigo R."/>
            <person name="Alvarado L."/>
            <person name="Berlin A."/>
            <person name="Borenstein D."/>
            <person name="Chen Z."/>
            <person name="Engels R."/>
            <person name="Freedman E."/>
            <person name="Gellesch M."/>
            <person name="Goldberg J."/>
            <person name="Griggs A."/>
            <person name="Gujja S."/>
            <person name="Heiman D."/>
            <person name="Hepburn T."/>
            <person name="Howarth C."/>
            <person name="Jen D."/>
            <person name="Larson L."/>
            <person name="Lewis B."/>
            <person name="Mehta T."/>
            <person name="Park D."/>
            <person name="Pearson M."/>
            <person name="Roberts A."/>
            <person name="Saif S."/>
            <person name="Shenoy N."/>
            <person name="Sisk P."/>
            <person name="Stolte C."/>
            <person name="Sykes S."/>
            <person name="Walk T."/>
            <person name="White J."/>
            <person name="Yandava C."/>
            <person name="Burger G."/>
            <person name="Gray M.W."/>
            <person name="Holland P.W.H."/>
            <person name="King N."/>
            <person name="Lang F.B.F."/>
            <person name="Roger A.J."/>
            <person name="Ruiz-Trillo I."/>
            <person name="Lander E."/>
            <person name="Nusbaum C."/>
        </authorList>
    </citation>
    <scope>NUCLEOTIDE SEQUENCE [LARGE SCALE GENOMIC DNA]</scope>
    <source>
        <strain evidence="4">ATCC 38327</strain>
    </source>
</reference>
<dbReference type="SUPFAM" id="SSF81296">
    <property type="entry name" value="E set domains"/>
    <property type="match status" value="1"/>
</dbReference>
<protein>
    <recommendedName>
        <fullName evidence="2">GMP phosphodiesterase delta subunit domain-containing protein</fullName>
    </recommendedName>
</protein>
<dbReference type="Gene3D" id="2.70.50.40">
    <property type="entry name" value="GMP phosphodiesterase, delta subunit"/>
    <property type="match status" value="1"/>
</dbReference>
<evidence type="ECO:0000313" key="4">
    <source>
        <dbReference type="Proteomes" id="UP000054350"/>
    </source>
</evidence>
<dbReference type="PANTHER" id="PTHR12976">
    <property type="entry name" value="RETINAL ROD RHODOPSIN-SENSITIVE CGMP 3',5'-CYCLIC PHOSPHODIESTERASE DELTA-SUBUNIT"/>
    <property type="match status" value="1"/>
</dbReference>
<sequence length="182" mass="20633">MQHRQGQRLDSRRPGSATVPARYQAEIDVPEPPNHDSFAICCRNWIKIKDARTGRALWSSTDLSTAFQGEMKVLMPIGLLQCPVVARELNFTSLSPQPLGHLRVKQEFLVNGIIMEEWNFEFGFVIPNSANSWETFMEGDIEATHELDEAVWQGTDVIVLTRFFDGDLKLGTFRLAMAYAQC</sequence>
<accession>A0A0L0S8B6</accession>
<organism evidence="3 4">
    <name type="scientific">Allomyces macrogynus (strain ATCC 38327)</name>
    <name type="common">Allomyces javanicus var. macrogynus</name>
    <dbReference type="NCBI Taxonomy" id="578462"/>
    <lineage>
        <taxon>Eukaryota</taxon>
        <taxon>Fungi</taxon>
        <taxon>Fungi incertae sedis</taxon>
        <taxon>Blastocladiomycota</taxon>
        <taxon>Blastocladiomycetes</taxon>
        <taxon>Blastocladiales</taxon>
        <taxon>Blastocladiaceae</taxon>
        <taxon>Allomyces</taxon>
    </lineage>
</organism>
<dbReference type="VEuPathDB" id="FungiDB:AMAG_04227"/>
<gene>
    <name evidence="3" type="ORF">AMAG_04227</name>
</gene>
<evidence type="ECO:0000256" key="1">
    <source>
        <dbReference type="ARBA" id="ARBA00008102"/>
    </source>
</evidence>
<dbReference type="OrthoDB" id="10248777at2759"/>
<dbReference type="STRING" id="578462.A0A0L0S8B6"/>
<evidence type="ECO:0000313" key="3">
    <source>
        <dbReference type="EMBL" id="KNE58671.1"/>
    </source>
</evidence>
<dbReference type="AlphaFoldDB" id="A0A0L0S8B6"/>
<dbReference type="Proteomes" id="UP000054350">
    <property type="component" value="Unassembled WGS sequence"/>
</dbReference>
<dbReference type="eggNOG" id="KOG4038">
    <property type="taxonomic scope" value="Eukaryota"/>
</dbReference>
<dbReference type="Pfam" id="PF05351">
    <property type="entry name" value="GMP_PDE_delta"/>
    <property type="match status" value="1"/>
</dbReference>
<feature type="domain" description="GMP phosphodiesterase delta subunit" evidence="2">
    <location>
        <begin position="44"/>
        <end position="169"/>
    </location>
</feature>
<evidence type="ECO:0000259" key="2">
    <source>
        <dbReference type="Pfam" id="PF05351"/>
    </source>
</evidence>
<dbReference type="InterPro" id="IPR037036">
    <property type="entry name" value="PDED_dom_sf"/>
</dbReference>
<dbReference type="EMBL" id="GG745333">
    <property type="protein sequence ID" value="KNE58671.1"/>
    <property type="molecule type" value="Genomic_DNA"/>
</dbReference>
<name>A0A0L0S8B6_ALLM3</name>
<comment type="similarity">
    <text evidence="1">Belongs to the PDE6D/unc-119 family.</text>
</comment>
<dbReference type="GO" id="GO:0005737">
    <property type="term" value="C:cytoplasm"/>
    <property type="evidence" value="ECO:0007669"/>
    <property type="project" value="TreeGrafter"/>
</dbReference>
<reference evidence="3 4" key="1">
    <citation type="submission" date="2009-11" db="EMBL/GenBank/DDBJ databases">
        <title>Annotation of Allomyces macrogynus ATCC 38327.</title>
        <authorList>
            <consortium name="The Broad Institute Genome Sequencing Platform"/>
            <person name="Russ C."/>
            <person name="Cuomo C."/>
            <person name="Burger G."/>
            <person name="Gray M.W."/>
            <person name="Holland P.W.H."/>
            <person name="King N."/>
            <person name="Lang F.B.F."/>
            <person name="Roger A.J."/>
            <person name="Ruiz-Trillo I."/>
            <person name="Young S.K."/>
            <person name="Zeng Q."/>
            <person name="Gargeya S."/>
            <person name="Fitzgerald M."/>
            <person name="Haas B."/>
            <person name="Abouelleil A."/>
            <person name="Alvarado L."/>
            <person name="Arachchi H.M."/>
            <person name="Berlin A."/>
            <person name="Chapman S.B."/>
            <person name="Gearin G."/>
            <person name="Goldberg J."/>
            <person name="Griggs A."/>
            <person name="Gujja S."/>
            <person name="Hansen M."/>
            <person name="Heiman D."/>
            <person name="Howarth C."/>
            <person name="Larimer J."/>
            <person name="Lui A."/>
            <person name="MacDonald P.J.P."/>
            <person name="McCowen C."/>
            <person name="Montmayeur A."/>
            <person name="Murphy C."/>
            <person name="Neiman D."/>
            <person name="Pearson M."/>
            <person name="Priest M."/>
            <person name="Roberts A."/>
            <person name="Saif S."/>
            <person name="Shea T."/>
            <person name="Sisk P."/>
            <person name="Stolte C."/>
            <person name="Sykes S."/>
            <person name="Wortman J."/>
            <person name="Nusbaum C."/>
            <person name="Birren B."/>
        </authorList>
    </citation>
    <scope>NUCLEOTIDE SEQUENCE [LARGE SCALE GENOMIC DNA]</scope>
    <source>
        <strain evidence="3 4">ATCC 38327</strain>
    </source>
</reference>